<protein>
    <submittedName>
        <fullName evidence="5">Phage prohead protease, HK97 family</fullName>
    </submittedName>
</protein>
<evidence type="ECO:0000259" key="4">
    <source>
        <dbReference type="Pfam" id="PF04586"/>
    </source>
</evidence>
<evidence type="ECO:0000313" key="5">
    <source>
        <dbReference type="EMBL" id="SEP20080.1"/>
    </source>
</evidence>
<dbReference type="EMBL" id="FODT01000010">
    <property type="protein sequence ID" value="SEP20080.1"/>
    <property type="molecule type" value="Genomic_DNA"/>
</dbReference>
<proteinExistence type="predicted"/>
<keyword evidence="6" id="KW-1185">Reference proteome</keyword>
<keyword evidence="2 5" id="KW-0645">Protease</keyword>
<evidence type="ECO:0000313" key="6">
    <source>
        <dbReference type="Proteomes" id="UP000199615"/>
    </source>
</evidence>
<dbReference type="GO" id="GO:0008233">
    <property type="term" value="F:peptidase activity"/>
    <property type="evidence" value="ECO:0007669"/>
    <property type="project" value="UniProtKB-KW"/>
</dbReference>
<feature type="domain" description="Prohead serine protease" evidence="4">
    <location>
        <begin position="21"/>
        <end position="150"/>
    </location>
</feature>
<dbReference type="RefSeq" id="WP_210185065.1">
    <property type="nucleotide sequence ID" value="NZ_FODT01000010.1"/>
</dbReference>
<accession>A0A1H8VXL6</accession>
<dbReference type="AlphaFoldDB" id="A0A1H8VXL6"/>
<dbReference type="GO" id="GO:0006508">
    <property type="term" value="P:proteolysis"/>
    <property type="evidence" value="ECO:0007669"/>
    <property type="project" value="UniProtKB-KW"/>
</dbReference>
<dbReference type="Proteomes" id="UP000199615">
    <property type="component" value="Unassembled WGS sequence"/>
</dbReference>
<dbReference type="Pfam" id="PF04586">
    <property type="entry name" value="Peptidase_S78"/>
    <property type="match status" value="1"/>
</dbReference>
<reference evidence="6" key="1">
    <citation type="submission" date="2016-10" db="EMBL/GenBank/DDBJ databases">
        <authorList>
            <person name="Varghese N."/>
            <person name="Submissions S."/>
        </authorList>
    </citation>
    <scope>NUCLEOTIDE SEQUENCE [LARGE SCALE GENOMIC DNA]</scope>
    <source>
        <strain evidence="6">DSM 123</strain>
    </source>
</reference>
<keyword evidence="1" id="KW-1188">Viral release from host cell</keyword>
<evidence type="ECO:0000256" key="1">
    <source>
        <dbReference type="ARBA" id="ARBA00022612"/>
    </source>
</evidence>
<name>A0A1H8VXL6_9BRAD</name>
<evidence type="ECO:0000256" key="3">
    <source>
        <dbReference type="ARBA" id="ARBA00022801"/>
    </source>
</evidence>
<dbReference type="InterPro" id="IPR054613">
    <property type="entry name" value="Peptidase_S78_dom"/>
</dbReference>
<gene>
    <name evidence="5" type="ORF">SAMN05444123_11021</name>
</gene>
<evidence type="ECO:0000256" key="2">
    <source>
        <dbReference type="ARBA" id="ARBA00022670"/>
    </source>
</evidence>
<keyword evidence="3" id="KW-0378">Hydrolase</keyword>
<organism evidence="5 6">
    <name type="scientific">Rhodopseudomonas pseudopalustris</name>
    <dbReference type="NCBI Taxonomy" id="1513892"/>
    <lineage>
        <taxon>Bacteria</taxon>
        <taxon>Pseudomonadati</taxon>
        <taxon>Pseudomonadota</taxon>
        <taxon>Alphaproteobacteria</taxon>
        <taxon>Hyphomicrobiales</taxon>
        <taxon>Nitrobacteraceae</taxon>
        <taxon>Rhodopseudomonas</taxon>
    </lineage>
</organism>
<sequence>MSNALDRAYFTTKIIADDAGVVSCLAWPYGKPDRVGDVIEKGAFGDIDLPLPMLAFHDMKSPIGAWSQAIDKADGLHLSGKILVGKVAMATECHELVMSGGIRAVSVGFITKKAKPRKGGGRTISEAELIECSMVPVGMHPGARLTSAKSVIEALAIAQAINRATAALTAGTSK</sequence>